<keyword evidence="2 5" id="KW-0808">Transferase</keyword>
<dbReference type="InterPro" id="IPR013785">
    <property type="entry name" value="Aldolase_TIM"/>
</dbReference>
<dbReference type="InterPro" id="IPR008567">
    <property type="entry name" value="BKACE"/>
</dbReference>
<dbReference type="GO" id="GO:0046872">
    <property type="term" value="F:metal ion binding"/>
    <property type="evidence" value="ECO:0007669"/>
    <property type="project" value="UniProtKB-KW"/>
</dbReference>
<comment type="cofactor">
    <cofactor evidence="1">
        <name>Zn(2+)</name>
        <dbReference type="ChEBI" id="CHEBI:29105"/>
    </cofactor>
</comment>
<organism evidence="5 6">
    <name type="scientific">Paremcibacter congregatus</name>
    <dbReference type="NCBI Taxonomy" id="2043170"/>
    <lineage>
        <taxon>Bacteria</taxon>
        <taxon>Pseudomonadati</taxon>
        <taxon>Pseudomonadota</taxon>
        <taxon>Alphaproteobacteria</taxon>
        <taxon>Emcibacterales</taxon>
        <taxon>Emcibacteraceae</taxon>
        <taxon>Paremcibacter</taxon>
    </lineage>
</organism>
<protein>
    <submittedName>
        <fullName evidence="5">Class III aminotransferase</fullName>
    </submittedName>
</protein>
<dbReference type="OrthoDB" id="9805277at2"/>
<evidence type="ECO:0000256" key="4">
    <source>
        <dbReference type="ARBA" id="ARBA00022833"/>
    </source>
</evidence>
<evidence type="ECO:0000313" key="6">
    <source>
        <dbReference type="Proteomes" id="UP000229730"/>
    </source>
</evidence>
<dbReference type="EMBL" id="PDEM01000016">
    <property type="protein sequence ID" value="PHZ85156.1"/>
    <property type="molecule type" value="Genomic_DNA"/>
</dbReference>
<evidence type="ECO:0000256" key="2">
    <source>
        <dbReference type="ARBA" id="ARBA00022679"/>
    </source>
</evidence>
<dbReference type="RefSeq" id="WP_099472044.1">
    <property type="nucleotide sequence ID" value="NZ_CP041025.1"/>
</dbReference>
<name>A0A2G4YUM0_9PROT</name>
<dbReference type="AlphaFoldDB" id="A0A2G4YUM0"/>
<sequence>MSEKQLDPPGKMMVMVAPNGARKTKNDHAALPISPEELGLCAQDILDVGASVLHLHVRDGQGRHSLDPDLYRVAISAIREQVGHKLILQCTSEAVGRYSADEQMNMVRQLRPEAVSLALKEICPSDDDIREASAFFHWCRAENIWPQYILYSPEEVARFEVLRKKGVFGEDNPSVLFVLGRYDANLTGDPNMLDQFLAEVDVVQIPWSVCCFGKTEGLTMAKVAEKGGHARVGFENNLHLANGSIASGNHALVAQLIPHIKSSNRILATADDIREMFFS</sequence>
<dbReference type="PANTHER" id="PTHR37418:SF2">
    <property type="entry name" value="3-KETO-5-AMINOHEXANOATE CLEAVAGE ENZYME"/>
    <property type="match status" value="1"/>
</dbReference>
<dbReference type="PANTHER" id="PTHR37418">
    <property type="entry name" value="3-KETO-5-AMINOHEXANOATE CLEAVAGE ENZYME-RELATED"/>
    <property type="match status" value="1"/>
</dbReference>
<dbReference type="GO" id="GO:0043720">
    <property type="term" value="F:3-keto-5-aminohexanoate cleavage activity"/>
    <property type="evidence" value="ECO:0007669"/>
    <property type="project" value="InterPro"/>
</dbReference>
<dbReference type="Pfam" id="PF05853">
    <property type="entry name" value="BKACE"/>
    <property type="match status" value="1"/>
</dbReference>
<keyword evidence="3" id="KW-0479">Metal-binding</keyword>
<dbReference type="GO" id="GO:0008483">
    <property type="term" value="F:transaminase activity"/>
    <property type="evidence" value="ECO:0007669"/>
    <property type="project" value="UniProtKB-KW"/>
</dbReference>
<keyword evidence="5" id="KW-0032">Aminotransferase</keyword>
<evidence type="ECO:0000256" key="1">
    <source>
        <dbReference type="ARBA" id="ARBA00001947"/>
    </source>
</evidence>
<dbReference type="InParanoid" id="A0A2G4YUM0"/>
<evidence type="ECO:0000256" key="3">
    <source>
        <dbReference type="ARBA" id="ARBA00022723"/>
    </source>
</evidence>
<reference evidence="5 6" key="1">
    <citation type="submission" date="2017-10" db="EMBL/GenBank/DDBJ databases">
        <title>Frigbacter circumglobatus gen. nov. sp. nov., isolated from sediment cultured in situ.</title>
        <authorList>
            <person name="Zhao Z."/>
        </authorList>
    </citation>
    <scope>NUCLEOTIDE SEQUENCE [LARGE SCALE GENOMIC DNA]</scope>
    <source>
        <strain evidence="5 6">ZYL</strain>
    </source>
</reference>
<evidence type="ECO:0000313" key="5">
    <source>
        <dbReference type="EMBL" id="PHZ85156.1"/>
    </source>
</evidence>
<dbReference type="Proteomes" id="UP000229730">
    <property type="component" value="Unassembled WGS sequence"/>
</dbReference>
<accession>A0A2G4YUM0</accession>
<keyword evidence="6" id="KW-1185">Reference proteome</keyword>
<keyword evidence="4" id="KW-0862">Zinc</keyword>
<gene>
    <name evidence="5" type="ORF">CRD36_07010</name>
</gene>
<dbReference type="Gene3D" id="3.20.20.70">
    <property type="entry name" value="Aldolase class I"/>
    <property type="match status" value="1"/>
</dbReference>
<comment type="caution">
    <text evidence="5">The sequence shown here is derived from an EMBL/GenBank/DDBJ whole genome shotgun (WGS) entry which is preliminary data.</text>
</comment>
<proteinExistence type="predicted"/>